<proteinExistence type="predicted"/>
<dbReference type="Proteomes" id="UP000002009">
    <property type="component" value="Chromosome 3"/>
</dbReference>
<dbReference type="KEGG" id="mis:MICPUN_56645"/>
<dbReference type="RefSeq" id="XP_002500361.1">
    <property type="nucleotide sequence ID" value="XM_002500315.1"/>
</dbReference>
<evidence type="ECO:0000313" key="3">
    <source>
        <dbReference type="Proteomes" id="UP000002009"/>
    </source>
</evidence>
<gene>
    <name evidence="2" type="ORF">MICPUN_56645</name>
</gene>
<dbReference type="InParanoid" id="C1E0V0"/>
<dbReference type="EMBL" id="CP001324">
    <property type="protein sequence ID" value="ACO61619.1"/>
    <property type="molecule type" value="Genomic_DNA"/>
</dbReference>
<feature type="region of interest" description="Disordered" evidence="1">
    <location>
        <begin position="131"/>
        <end position="164"/>
    </location>
</feature>
<reference evidence="2 3" key="1">
    <citation type="journal article" date="2009" name="Science">
        <title>Green evolution and dynamic adaptations revealed by genomes of the marine picoeukaryotes Micromonas.</title>
        <authorList>
            <person name="Worden A.Z."/>
            <person name="Lee J.H."/>
            <person name="Mock T."/>
            <person name="Rouze P."/>
            <person name="Simmons M.P."/>
            <person name="Aerts A.L."/>
            <person name="Allen A.E."/>
            <person name="Cuvelier M.L."/>
            <person name="Derelle E."/>
            <person name="Everett M.V."/>
            <person name="Foulon E."/>
            <person name="Grimwood J."/>
            <person name="Gundlach H."/>
            <person name="Henrissat B."/>
            <person name="Napoli C."/>
            <person name="McDonald S.M."/>
            <person name="Parker M.S."/>
            <person name="Rombauts S."/>
            <person name="Salamov A."/>
            <person name="Von Dassow P."/>
            <person name="Badger J.H."/>
            <person name="Coutinho P.M."/>
            <person name="Demir E."/>
            <person name="Dubchak I."/>
            <person name="Gentemann C."/>
            <person name="Eikrem W."/>
            <person name="Gready J.E."/>
            <person name="John U."/>
            <person name="Lanier W."/>
            <person name="Lindquist E.A."/>
            <person name="Lucas S."/>
            <person name="Mayer K.F."/>
            <person name="Moreau H."/>
            <person name="Not F."/>
            <person name="Otillar R."/>
            <person name="Panaud O."/>
            <person name="Pangilinan J."/>
            <person name="Paulsen I."/>
            <person name="Piegu B."/>
            <person name="Poliakov A."/>
            <person name="Robbens S."/>
            <person name="Schmutz J."/>
            <person name="Toulza E."/>
            <person name="Wyss T."/>
            <person name="Zelensky A."/>
            <person name="Zhou K."/>
            <person name="Armbrust E.V."/>
            <person name="Bhattacharya D."/>
            <person name="Goodenough U.W."/>
            <person name="Van de Peer Y."/>
            <person name="Grigoriev I.V."/>
        </authorList>
    </citation>
    <scope>NUCLEOTIDE SEQUENCE [LARGE SCALE GENOMIC DNA]</scope>
    <source>
        <strain evidence="3">RCC299 / NOUM17</strain>
    </source>
</reference>
<evidence type="ECO:0000256" key="1">
    <source>
        <dbReference type="SAM" id="MobiDB-lite"/>
    </source>
</evidence>
<name>C1E0V0_MICCC</name>
<dbReference type="AlphaFoldDB" id="C1E0V0"/>
<feature type="region of interest" description="Disordered" evidence="1">
    <location>
        <begin position="334"/>
        <end position="357"/>
    </location>
</feature>
<sequence length="392" mass="41267">MARGTLRTTPRRANRPVGDEEAATRKMGAMGTGGVSVNARLNLEAVERTLAALSGGKENDALGLDTVLVKGLHDMAIDEAIARAGRKASARAGKGIVHNRKGPTVSVPDAVKTPAAVRAIVAKALAGKVLSRREQDRLRDELERREGAVPGKPPASSPFTPPPPPVNTPVGLARRYPAMTCGDTNESADADASPPFAMTPTLLAEAARLAMRNVGTGKGPSNPLGRALAAGERGEPLTSTQRNILDAVEELRAGKIIPDDRMRLLEWAQTDDDDVAVAKGSRPMTSPSTVASLCAATFGILPLTPPSDADEDAASSYASDEVFSFDQGKIAGENRVEETSPEPWISPVEFNRGKSMTPTLEELARRKEGGEALTEGEDAMVSIFKLASPVAR</sequence>
<organism evidence="2 3">
    <name type="scientific">Micromonas commoda (strain RCC299 / NOUM17 / CCMP2709)</name>
    <name type="common">Picoplanktonic green alga</name>
    <dbReference type="NCBI Taxonomy" id="296587"/>
    <lineage>
        <taxon>Eukaryota</taxon>
        <taxon>Viridiplantae</taxon>
        <taxon>Chlorophyta</taxon>
        <taxon>Mamiellophyceae</taxon>
        <taxon>Mamiellales</taxon>
        <taxon>Mamiellaceae</taxon>
        <taxon>Micromonas</taxon>
    </lineage>
</organism>
<dbReference type="GeneID" id="8241998"/>
<feature type="compositionally biased region" description="Pro residues" evidence="1">
    <location>
        <begin position="151"/>
        <end position="164"/>
    </location>
</feature>
<feature type="compositionally biased region" description="Basic and acidic residues" evidence="1">
    <location>
        <begin position="131"/>
        <end position="147"/>
    </location>
</feature>
<evidence type="ECO:0000313" key="2">
    <source>
        <dbReference type="EMBL" id="ACO61619.1"/>
    </source>
</evidence>
<feature type="region of interest" description="Disordered" evidence="1">
    <location>
        <begin position="1"/>
        <end position="31"/>
    </location>
</feature>
<keyword evidence="3" id="KW-1185">Reference proteome</keyword>
<accession>C1E0V0</accession>
<protein>
    <submittedName>
        <fullName evidence="2">Uncharacterized protein</fullName>
    </submittedName>
</protein>